<evidence type="ECO:0000313" key="2">
    <source>
        <dbReference type="EnsemblMetazoa" id="GPAI042592-PA"/>
    </source>
</evidence>
<evidence type="ECO:0000256" key="1">
    <source>
        <dbReference type="SAM" id="SignalP"/>
    </source>
</evidence>
<dbReference type="Gene3D" id="1.10.2000.10">
    <property type="entry name" value="Frizzled cysteine-rich domain"/>
    <property type="match status" value="1"/>
</dbReference>
<dbReference type="SUPFAM" id="SSF63501">
    <property type="entry name" value="Frizzled cysteine-rich domain"/>
    <property type="match status" value="1"/>
</dbReference>
<organism evidence="2 3">
    <name type="scientific">Glossina pallidipes</name>
    <name type="common">Tsetse fly</name>
    <dbReference type="NCBI Taxonomy" id="7398"/>
    <lineage>
        <taxon>Eukaryota</taxon>
        <taxon>Metazoa</taxon>
        <taxon>Ecdysozoa</taxon>
        <taxon>Arthropoda</taxon>
        <taxon>Hexapoda</taxon>
        <taxon>Insecta</taxon>
        <taxon>Pterygota</taxon>
        <taxon>Neoptera</taxon>
        <taxon>Endopterygota</taxon>
        <taxon>Diptera</taxon>
        <taxon>Brachycera</taxon>
        <taxon>Muscomorpha</taxon>
        <taxon>Hippoboscoidea</taxon>
        <taxon>Glossinidae</taxon>
        <taxon>Glossina</taxon>
    </lineage>
</organism>
<feature type="chain" id="PRO_5008403764" evidence="1">
    <location>
        <begin position="26"/>
        <end position="144"/>
    </location>
</feature>
<name>A0A1B0ADX4_GLOPL</name>
<dbReference type="STRING" id="7398.A0A1B0ADX4"/>
<dbReference type="Proteomes" id="UP000092445">
    <property type="component" value="Unassembled WGS sequence"/>
</dbReference>
<dbReference type="InterPro" id="IPR036790">
    <property type="entry name" value="Frizzled_dom_sf"/>
</dbReference>
<sequence length="144" mass="16017">MRMKDYRLFFLATLSLCMAYTETEALVTSAGSVALAAQTPNGLQCQRITVSACQGLGYNMTAMPNLAGHTNQLEAELRRKPASFRDWIQTAKKILHRKALCRLMSAYSGSDDQVYGLSKDLHMTVVNAMFICESEKQEKVAKNT</sequence>
<keyword evidence="3" id="KW-1185">Reference proteome</keyword>
<keyword evidence="1" id="KW-0732">Signal</keyword>
<dbReference type="AlphaFoldDB" id="A0A1B0ADX4"/>
<dbReference type="EnsemblMetazoa" id="GPAI042592-RA">
    <property type="protein sequence ID" value="GPAI042592-PA"/>
    <property type="gene ID" value="GPAI042592"/>
</dbReference>
<evidence type="ECO:0000313" key="3">
    <source>
        <dbReference type="Proteomes" id="UP000092445"/>
    </source>
</evidence>
<dbReference type="VEuPathDB" id="VectorBase:GPAI042592"/>
<reference evidence="2" key="2">
    <citation type="submission" date="2020-05" db="UniProtKB">
        <authorList>
            <consortium name="EnsemblMetazoa"/>
        </authorList>
    </citation>
    <scope>IDENTIFICATION</scope>
    <source>
        <strain evidence="2">IAEA</strain>
    </source>
</reference>
<proteinExistence type="predicted"/>
<feature type="signal peptide" evidence="1">
    <location>
        <begin position="1"/>
        <end position="25"/>
    </location>
</feature>
<reference evidence="3" key="1">
    <citation type="submission" date="2014-03" db="EMBL/GenBank/DDBJ databases">
        <authorList>
            <person name="Aksoy S."/>
            <person name="Warren W."/>
            <person name="Wilson R.K."/>
        </authorList>
    </citation>
    <scope>NUCLEOTIDE SEQUENCE [LARGE SCALE GENOMIC DNA]</scope>
    <source>
        <strain evidence="3">IAEA</strain>
    </source>
</reference>
<accession>A0A1B0ADX4</accession>
<protein>
    <submittedName>
        <fullName evidence="2">Uncharacterized protein</fullName>
    </submittedName>
</protein>